<name>A0A074W1C6_AURM1</name>
<feature type="non-terminal residue" evidence="1">
    <location>
        <position position="168"/>
    </location>
</feature>
<reference evidence="1 2" key="1">
    <citation type="journal article" date="2014" name="BMC Genomics">
        <title>Genome sequencing of four Aureobasidium pullulans varieties: biotechnological potential, stress tolerance, and description of new species.</title>
        <authorList>
            <person name="Gostin Ar C."/>
            <person name="Ohm R.A."/>
            <person name="Kogej T."/>
            <person name="Sonjak S."/>
            <person name="Turk M."/>
            <person name="Zajc J."/>
            <person name="Zalar P."/>
            <person name="Grube M."/>
            <person name="Sun H."/>
            <person name="Han J."/>
            <person name="Sharma A."/>
            <person name="Chiniquy J."/>
            <person name="Ngan C.Y."/>
            <person name="Lipzen A."/>
            <person name="Barry K."/>
            <person name="Grigoriev I.V."/>
            <person name="Gunde-Cimerman N."/>
        </authorList>
    </citation>
    <scope>NUCLEOTIDE SEQUENCE [LARGE SCALE GENOMIC DNA]</scope>
    <source>
        <strain evidence="1 2">CBS 110374</strain>
    </source>
</reference>
<dbReference type="Proteomes" id="UP000030672">
    <property type="component" value="Unassembled WGS sequence"/>
</dbReference>
<gene>
    <name evidence="1" type="ORF">M437DRAFT_26439</name>
</gene>
<proteinExistence type="predicted"/>
<dbReference type="AlphaFoldDB" id="A0A074W1C6"/>
<keyword evidence="2" id="KW-1185">Reference proteome</keyword>
<dbReference type="EMBL" id="KL584830">
    <property type="protein sequence ID" value="KEQ63707.1"/>
    <property type="molecule type" value="Genomic_DNA"/>
</dbReference>
<sequence>SRSFSSTSANNGMSKAQYAEMRSNPEAFRAYWDKRAAYHMKWHEDATWREHMRRYKRNYNKSMDIGPAYRLRALTRHLLISYPWSRAGLPWKLYRPVVTSQPVEHHCSGCGITKRTGMKLWWHRTLAGSDIFLCHGCLFSKGEWARAMPEGYEDVKTIKGFVARKKQL</sequence>
<protein>
    <submittedName>
        <fullName evidence="1">Uncharacterized protein</fullName>
    </submittedName>
</protein>
<dbReference type="GeneID" id="63912473"/>
<evidence type="ECO:0000313" key="2">
    <source>
        <dbReference type="Proteomes" id="UP000030672"/>
    </source>
</evidence>
<organism evidence="1 2">
    <name type="scientific">Aureobasidium melanogenum (strain CBS 110374)</name>
    <name type="common">Aureobasidium pullulans var. melanogenum</name>
    <dbReference type="NCBI Taxonomy" id="1043003"/>
    <lineage>
        <taxon>Eukaryota</taxon>
        <taxon>Fungi</taxon>
        <taxon>Dikarya</taxon>
        <taxon>Ascomycota</taxon>
        <taxon>Pezizomycotina</taxon>
        <taxon>Dothideomycetes</taxon>
        <taxon>Dothideomycetidae</taxon>
        <taxon>Dothideales</taxon>
        <taxon>Saccotheciaceae</taxon>
        <taxon>Aureobasidium</taxon>
    </lineage>
</organism>
<evidence type="ECO:0000313" key="1">
    <source>
        <dbReference type="EMBL" id="KEQ63707.1"/>
    </source>
</evidence>
<dbReference type="HOGENOM" id="CLU_096851_0_0_1"/>
<dbReference type="RefSeq" id="XP_040880730.1">
    <property type="nucleotide sequence ID" value="XM_041019100.1"/>
</dbReference>
<accession>A0A074W1C6</accession>
<feature type="non-terminal residue" evidence="1">
    <location>
        <position position="1"/>
    </location>
</feature>